<dbReference type="Proteomes" id="UP000663870">
    <property type="component" value="Unassembled WGS sequence"/>
</dbReference>
<evidence type="ECO:0000313" key="2">
    <source>
        <dbReference type="EMBL" id="CAF1499263.1"/>
    </source>
</evidence>
<dbReference type="AlphaFoldDB" id="A0A815T5P5"/>
<comment type="caution">
    <text evidence="2">The sequence shown here is derived from an EMBL/GenBank/DDBJ whole genome shotgun (WGS) entry which is preliminary data.</text>
</comment>
<evidence type="ECO:0000313" key="1">
    <source>
        <dbReference type="EMBL" id="CAF1219603.1"/>
    </source>
</evidence>
<accession>A0A815T5P5</accession>
<protein>
    <submittedName>
        <fullName evidence="2">Uncharacterized protein</fullName>
    </submittedName>
</protein>
<gene>
    <name evidence="2" type="ORF">JXQ802_LOCUS40324</name>
    <name evidence="1" type="ORF">PYM288_LOCUS25803</name>
</gene>
<dbReference type="Proteomes" id="UP000663854">
    <property type="component" value="Unassembled WGS sequence"/>
</dbReference>
<organism evidence="2 3">
    <name type="scientific">Rotaria sordida</name>
    <dbReference type="NCBI Taxonomy" id="392033"/>
    <lineage>
        <taxon>Eukaryota</taxon>
        <taxon>Metazoa</taxon>
        <taxon>Spiralia</taxon>
        <taxon>Gnathifera</taxon>
        <taxon>Rotifera</taxon>
        <taxon>Eurotatoria</taxon>
        <taxon>Bdelloidea</taxon>
        <taxon>Philodinida</taxon>
        <taxon>Philodinidae</taxon>
        <taxon>Rotaria</taxon>
    </lineage>
</organism>
<dbReference type="EMBL" id="CAJNOL010002423">
    <property type="protein sequence ID" value="CAF1499263.1"/>
    <property type="molecule type" value="Genomic_DNA"/>
</dbReference>
<evidence type="ECO:0000313" key="3">
    <source>
        <dbReference type="Proteomes" id="UP000663870"/>
    </source>
</evidence>
<name>A0A815T5P5_9BILA</name>
<keyword evidence="3" id="KW-1185">Reference proteome</keyword>
<dbReference type="EMBL" id="CAJNOH010001454">
    <property type="protein sequence ID" value="CAF1219603.1"/>
    <property type="molecule type" value="Genomic_DNA"/>
</dbReference>
<reference evidence="2" key="1">
    <citation type="submission" date="2021-02" db="EMBL/GenBank/DDBJ databases">
        <authorList>
            <person name="Nowell W R."/>
        </authorList>
    </citation>
    <scope>NUCLEOTIDE SEQUENCE</scope>
</reference>
<sequence length="217" mass="25780">MIFYQAPHIISLDVSLQGDASHIHSLSLNSQLRRLTLKIDDSSILLTQIEQVLSKLTKLIYFELCAKGDRDLANGHQWKILSEALTTFNFNSIKNMNYFIEELLRLFPYVEHLQMSSLNSRKQIIRLIDGFKYLSSASFTVKSPYNEDERRWYFDPDLSIFGTRRLSKDNFRCRVYRLTRTNSSYNVHIWIGKQTCRKCWLTYCSPRRGYYWHRLIT</sequence>
<proteinExistence type="predicted"/>